<organism evidence="3 4">
    <name type="scientific">Pseudomonas fungipugnans</name>
    <dbReference type="NCBI Taxonomy" id="3024217"/>
    <lineage>
        <taxon>Bacteria</taxon>
        <taxon>Pseudomonadati</taxon>
        <taxon>Pseudomonadota</taxon>
        <taxon>Gammaproteobacteria</taxon>
        <taxon>Pseudomonadales</taxon>
        <taxon>Pseudomonadaceae</taxon>
        <taxon>Pseudomonas</taxon>
    </lineage>
</organism>
<dbReference type="RefSeq" id="WP_282316893.1">
    <property type="nucleotide sequence ID" value="NZ_JARBWL010000002.1"/>
</dbReference>
<protein>
    <submittedName>
        <fullName evidence="3">DUF2235 domain-containing protein</fullName>
    </submittedName>
</protein>
<dbReference type="Proteomes" id="UP001159100">
    <property type="component" value="Unassembled WGS sequence"/>
</dbReference>
<keyword evidence="4" id="KW-1185">Reference proteome</keyword>
<feature type="compositionally biased region" description="Low complexity" evidence="1">
    <location>
        <begin position="117"/>
        <end position="133"/>
    </location>
</feature>
<name>A0ABT6QTZ5_9PSED</name>
<feature type="compositionally biased region" description="Acidic residues" evidence="1">
    <location>
        <begin position="134"/>
        <end position="149"/>
    </location>
</feature>
<dbReference type="EMBL" id="JARBWL010000002">
    <property type="protein sequence ID" value="MDI2594355.1"/>
    <property type="molecule type" value="Genomic_DNA"/>
</dbReference>
<reference evidence="3 4" key="1">
    <citation type="submission" date="2023-02" db="EMBL/GenBank/DDBJ databases">
        <title>Pseudomonas chrutzelriedensis sp. nov., a potently antifungal strain isolated from moss.</title>
        <authorList>
            <person name="Schnyder A."/>
            <person name="Kalawong R."/>
            <person name="Eberl L."/>
            <person name="Agnoli K."/>
        </authorList>
    </citation>
    <scope>NUCLEOTIDE SEQUENCE [LARGE SCALE GENOMIC DNA]</scope>
    <source>
        <strain evidence="3 4">681</strain>
    </source>
</reference>
<dbReference type="Pfam" id="PF09994">
    <property type="entry name" value="T6SS_Tle1-like_cat"/>
    <property type="match status" value="1"/>
</dbReference>
<accession>A0ABT6QTZ5</accession>
<sequence length="619" mass="66553">MSGKPAARKTDTVSCPRCGGTAIESGSPNVFFDGLPAARVTDCTTCGSVLTMGAMSSVQINGQAALVTGSQGAHGDTITGGSSSIIIGNSFTPAPVSPVAAMPEHLVTPPPSLPLGAATASTPAPATAAPADDAVLEEEEEEEELDEQESLGITLRIGVFFDGTLNNANNTALGQLCGATHAIKPEDLDAACRPYMADPDSSYAVDETNIKKLSDLYVFSDVIPDAGEQQIYFQALYVEGIGTSSGQADKMLGAGMGRGALGVSAKVDEAFSKISRIIFNFSQENSAEKIINVTFDAFGFSRGAAAARHFANEVALGKNGMLGQTIKMFRGAFHPSYTGEYQHDIQMGFIGLFDTVASVGGLANLGYVRSQKAPGLKLYLPRSLFPNVVQLAARDEFRSNFPLTRVKADHPEFTLPGAHSDIGGGYFPEGDERLLISPMQALDVSPTTDVKYTSIYRDAQQVKAQWEAKGWPAEMLEIVTPQARGLPTAEQDRFTPYKRVYAALQLKRTVRGELSRVYLRVMYARAKQQGVRFKDIDDTDPRYAIPSELQTLCDRFVTGDYSTTSAEEQILRLKYIHVSANWNPPTFLQGSTPRTSAGLLYFNSPNADGLREQHPNVPD</sequence>
<dbReference type="InterPro" id="IPR018712">
    <property type="entry name" value="Tle1-like_cat"/>
</dbReference>
<feature type="region of interest" description="Disordered" evidence="1">
    <location>
        <begin position="112"/>
        <end position="149"/>
    </location>
</feature>
<dbReference type="InterPro" id="IPR008727">
    <property type="entry name" value="PAAR_motif"/>
</dbReference>
<dbReference type="CDD" id="cd14743">
    <property type="entry name" value="PAAR_CT_1"/>
    <property type="match status" value="1"/>
</dbReference>
<dbReference type="PROSITE" id="PS50096">
    <property type="entry name" value="IQ"/>
    <property type="match status" value="1"/>
</dbReference>
<evidence type="ECO:0000259" key="2">
    <source>
        <dbReference type="Pfam" id="PF09994"/>
    </source>
</evidence>
<feature type="domain" description="T6SS Phospholipase effector Tle1-like catalytic" evidence="2">
    <location>
        <begin position="197"/>
        <end position="431"/>
    </location>
</feature>
<dbReference type="PANTHER" id="PTHR33840">
    <property type="match status" value="1"/>
</dbReference>
<evidence type="ECO:0000313" key="4">
    <source>
        <dbReference type="Proteomes" id="UP001159100"/>
    </source>
</evidence>
<proteinExistence type="predicted"/>
<comment type="caution">
    <text evidence="3">The sequence shown here is derived from an EMBL/GenBank/DDBJ whole genome shotgun (WGS) entry which is preliminary data.</text>
</comment>
<dbReference type="PANTHER" id="PTHR33840:SF1">
    <property type="entry name" value="TLE1 PHOSPHOLIPASE DOMAIN-CONTAINING PROTEIN"/>
    <property type="match status" value="1"/>
</dbReference>
<evidence type="ECO:0000313" key="3">
    <source>
        <dbReference type="EMBL" id="MDI2594355.1"/>
    </source>
</evidence>
<dbReference type="Gene3D" id="2.60.200.60">
    <property type="match status" value="1"/>
</dbReference>
<dbReference type="Pfam" id="PF05488">
    <property type="entry name" value="PAAR_motif"/>
    <property type="match status" value="1"/>
</dbReference>
<gene>
    <name evidence="3" type="ORF">POF45_23395</name>
</gene>
<evidence type="ECO:0000256" key="1">
    <source>
        <dbReference type="SAM" id="MobiDB-lite"/>
    </source>
</evidence>